<dbReference type="InterPro" id="IPR019455">
    <property type="entry name" value="Acetolactate_synth_ssu_C"/>
</dbReference>
<evidence type="ECO:0000256" key="4">
    <source>
        <dbReference type="ARBA" id="ARBA00011744"/>
    </source>
</evidence>
<dbReference type="SUPFAM" id="SSF55021">
    <property type="entry name" value="ACT-like"/>
    <property type="match status" value="2"/>
</dbReference>
<evidence type="ECO:0000256" key="9">
    <source>
        <dbReference type="SAM" id="MobiDB-lite"/>
    </source>
</evidence>
<dbReference type="InterPro" id="IPR045865">
    <property type="entry name" value="ACT-like_dom_sf"/>
</dbReference>
<dbReference type="CDD" id="cd04878">
    <property type="entry name" value="ACT_AHAS"/>
    <property type="match status" value="1"/>
</dbReference>
<evidence type="ECO:0000313" key="12">
    <source>
        <dbReference type="Proteomes" id="UP000238348"/>
    </source>
</evidence>
<dbReference type="InterPro" id="IPR027271">
    <property type="entry name" value="Acetolactate_synth/TF_NikR_C"/>
</dbReference>
<evidence type="ECO:0000256" key="6">
    <source>
        <dbReference type="ARBA" id="ARBA00022605"/>
    </source>
</evidence>
<comment type="pathway">
    <text evidence="1">Amino-acid biosynthesis; L-isoleucine biosynthesis; L-isoleucine from 2-oxobutanoate: step 1/4.</text>
</comment>
<dbReference type="GO" id="GO:0005829">
    <property type="term" value="C:cytosol"/>
    <property type="evidence" value="ECO:0007669"/>
    <property type="project" value="TreeGrafter"/>
</dbReference>
<dbReference type="GO" id="GO:0009099">
    <property type="term" value="P:L-valine biosynthetic process"/>
    <property type="evidence" value="ECO:0007669"/>
    <property type="project" value="UniProtKB-UniPathway"/>
</dbReference>
<dbReference type="EC" id="2.2.1.6" evidence="5"/>
<dbReference type="Gene3D" id="3.30.70.1150">
    <property type="entry name" value="ACT-like. Chain A, domain 2"/>
    <property type="match status" value="1"/>
</dbReference>
<dbReference type="AlphaFoldDB" id="A0A2L0EUT5"/>
<evidence type="ECO:0000256" key="5">
    <source>
        <dbReference type="ARBA" id="ARBA00013145"/>
    </source>
</evidence>
<dbReference type="UniPathway" id="UPA00049">
    <property type="reaction ID" value="UER00059"/>
</dbReference>
<dbReference type="NCBIfam" id="TIGR00119">
    <property type="entry name" value="acolac_sm"/>
    <property type="match status" value="1"/>
</dbReference>
<dbReference type="InterPro" id="IPR002912">
    <property type="entry name" value="ACT_dom"/>
</dbReference>
<dbReference type="PANTHER" id="PTHR30239">
    <property type="entry name" value="ACETOLACTATE SYNTHASE SMALL SUBUNIT"/>
    <property type="match status" value="1"/>
</dbReference>
<evidence type="ECO:0000313" key="11">
    <source>
        <dbReference type="EMBL" id="AUX43068.1"/>
    </source>
</evidence>
<feature type="region of interest" description="Disordered" evidence="9">
    <location>
        <begin position="1"/>
        <end position="39"/>
    </location>
</feature>
<sequence>MTIAIEERSRSARPAPRERGAPERAAHGAGRTTDKRDFQEASMDRPILRTFIAYVEDRPGVLNRVASLFRRRAYNIESLSVGRTHIAGISRLTLVLEADEDGARRLEANLYKLVNTLWVRDVTHTASVARDLALIKVKANATTRAQVLQLCEVFRARTVDVSPEALTIEITGTGDKIEGLLDVLRPFGIIEMVRTGMIVMTRGAEEAEARFDSIPARSADGGAS</sequence>
<dbReference type="GO" id="GO:0003984">
    <property type="term" value="F:acetolactate synthase activity"/>
    <property type="evidence" value="ECO:0007669"/>
    <property type="project" value="UniProtKB-EC"/>
</dbReference>
<comment type="pathway">
    <text evidence="2">Amino-acid biosynthesis; L-valine biosynthesis; L-valine from pyruvate: step 1/4.</text>
</comment>
<comment type="similarity">
    <text evidence="3">Belongs to the acetolactate synthase small subunit family.</text>
</comment>
<keyword evidence="6" id="KW-0028">Amino-acid biosynthesis</keyword>
<keyword evidence="7" id="KW-0100">Branched-chain amino acid biosynthesis</keyword>
<keyword evidence="11" id="KW-0808">Transferase</keyword>
<protein>
    <recommendedName>
        <fullName evidence="5">acetolactate synthase</fullName>
        <ecNumber evidence="5">2.2.1.6</ecNumber>
    </recommendedName>
</protein>
<dbReference type="PROSITE" id="PS51671">
    <property type="entry name" value="ACT"/>
    <property type="match status" value="1"/>
</dbReference>
<dbReference type="Pfam" id="PF22629">
    <property type="entry name" value="ACT_AHAS_ss"/>
    <property type="match status" value="1"/>
</dbReference>
<dbReference type="InterPro" id="IPR054480">
    <property type="entry name" value="AHAS_small-like_ACT"/>
</dbReference>
<evidence type="ECO:0000256" key="1">
    <source>
        <dbReference type="ARBA" id="ARBA00004974"/>
    </source>
</evidence>
<dbReference type="GO" id="GO:1990610">
    <property type="term" value="F:acetolactate synthase regulator activity"/>
    <property type="evidence" value="ECO:0007669"/>
    <property type="project" value="InterPro"/>
</dbReference>
<dbReference type="Proteomes" id="UP000238348">
    <property type="component" value="Chromosome"/>
</dbReference>
<accession>A0A2L0EUT5</accession>
<dbReference type="Gene3D" id="3.30.70.260">
    <property type="match status" value="1"/>
</dbReference>
<name>A0A2L0EUT5_SORCE</name>
<evidence type="ECO:0000256" key="2">
    <source>
        <dbReference type="ARBA" id="ARBA00005025"/>
    </source>
</evidence>
<dbReference type="NCBIfam" id="NF008864">
    <property type="entry name" value="PRK11895.1"/>
    <property type="match status" value="1"/>
</dbReference>
<dbReference type="InterPro" id="IPR039557">
    <property type="entry name" value="AHAS_ACT"/>
</dbReference>
<evidence type="ECO:0000256" key="7">
    <source>
        <dbReference type="ARBA" id="ARBA00023304"/>
    </source>
</evidence>
<comment type="subunit">
    <text evidence="4">Dimer of large and small chains.</text>
</comment>
<dbReference type="GO" id="GO:0009097">
    <property type="term" value="P:isoleucine biosynthetic process"/>
    <property type="evidence" value="ECO:0007669"/>
    <property type="project" value="UniProtKB-UniPathway"/>
</dbReference>
<dbReference type="FunFam" id="3.30.70.1150:FF:000001">
    <property type="entry name" value="Acetolactate synthase small subunit"/>
    <property type="match status" value="1"/>
</dbReference>
<organism evidence="11 12">
    <name type="scientific">Sorangium cellulosum</name>
    <name type="common">Polyangium cellulosum</name>
    <dbReference type="NCBI Taxonomy" id="56"/>
    <lineage>
        <taxon>Bacteria</taxon>
        <taxon>Pseudomonadati</taxon>
        <taxon>Myxococcota</taxon>
        <taxon>Polyangia</taxon>
        <taxon>Polyangiales</taxon>
        <taxon>Polyangiaceae</taxon>
        <taxon>Sorangium</taxon>
    </lineage>
</organism>
<dbReference type="UniPathway" id="UPA00047">
    <property type="reaction ID" value="UER00055"/>
</dbReference>
<dbReference type="EMBL" id="CP012673">
    <property type="protein sequence ID" value="AUX43068.1"/>
    <property type="molecule type" value="Genomic_DNA"/>
</dbReference>
<reference evidence="11 12" key="1">
    <citation type="submission" date="2015-09" db="EMBL/GenBank/DDBJ databases">
        <title>Sorangium comparison.</title>
        <authorList>
            <person name="Zaburannyi N."/>
            <person name="Bunk B."/>
            <person name="Overmann J."/>
            <person name="Mueller R."/>
        </authorList>
    </citation>
    <scope>NUCLEOTIDE SEQUENCE [LARGE SCALE GENOMIC DNA]</scope>
    <source>
        <strain evidence="11 12">So ce26</strain>
    </source>
</reference>
<evidence type="ECO:0000256" key="8">
    <source>
        <dbReference type="ARBA" id="ARBA00048670"/>
    </source>
</evidence>
<evidence type="ECO:0000256" key="3">
    <source>
        <dbReference type="ARBA" id="ARBA00006341"/>
    </source>
</evidence>
<gene>
    <name evidence="11" type="primary">ilvH</name>
    <name evidence="11" type="ORF">SOCE26_045080</name>
</gene>
<dbReference type="Pfam" id="PF10369">
    <property type="entry name" value="ALS_ss_C"/>
    <property type="match status" value="1"/>
</dbReference>
<dbReference type="PANTHER" id="PTHR30239:SF0">
    <property type="entry name" value="ACETOLACTATE SYNTHASE SMALL SUBUNIT 1, CHLOROPLASTIC"/>
    <property type="match status" value="1"/>
</dbReference>
<proteinExistence type="inferred from homology"/>
<dbReference type="InterPro" id="IPR004789">
    <property type="entry name" value="Acetalactate_synth_ssu"/>
</dbReference>
<comment type="catalytic activity">
    <reaction evidence="8">
        <text>2 pyruvate + H(+) = (2S)-2-acetolactate + CO2</text>
        <dbReference type="Rhea" id="RHEA:25249"/>
        <dbReference type="ChEBI" id="CHEBI:15361"/>
        <dbReference type="ChEBI" id="CHEBI:15378"/>
        <dbReference type="ChEBI" id="CHEBI:16526"/>
        <dbReference type="ChEBI" id="CHEBI:58476"/>
        <dbReference type="EC" id="2.2.1.6"/>
    </reaction>
</comment>
<feature type="domain" description="ACT" evidence="10">
    <location>
        <begin position="50"/>
        <end position="124"/>
    </location>
</feature>
<evidence type="ECO:0000259" key="10">
    <source>
        <dbReference type="PROSITE" id="PS51671"/>
    </source>
</evidence>